<dbReference type="EMBL" id="MCFD01000008">
    <property type="protein sequence ID" value="ORX69009.1"/>
    <property type="molecule type" value="Genomic_DNA"/>
</dbReference>
<sequence length="441" mass="48561">MLKLGLVSAILVAVALHAHAQETATGSTLDAASEEDQSLFSIIKYPIGILAGAQYKLDFEVVKTKSDAGPARYNVNVSGKCEQFIPEPRTFTYTHFDGYNADSYSMESGDNSNQGELGVRSWVTHTHTTSYRDLRMKCNGAYLAAYNDSNDQYTKSAEYSSRSAHELVNQGLTAFEDNPNPTSHSWYSSGYRSKVSSATDYSTSDPTPTGNESRESVLETLAPPHNTDERVTSGDEETEAASTSSIVWTTLHYPFGVMANADYRLSIELVKTKSDVGPARYNIDMRGTCPESTPGPYTFVGEDFLPCYPHPGCLATMSSGENENRPKYSWILYTTTATPDYVDFACGGVYEAVYSDSVTQYTKTVEFVSQIPFRVAQLAYTAFEDNPRPEYYLPYEDDDDAGSSEEELDTVELMPASADATSLVPETPTPTPHINELHIEL</sequence>
<keyword evidence="4" id="KW-1185">Reference proteome</keyword>
<gene>
    <name evidence="3" type="ORF">DL89DRAFT_169340</name>
</gene>
<keyword evidence="2" id="KW-0732">Signal</keyword>
<organism evidence="3 4">
    <name type="scientific">Linderina pennispora</name>
    <dbReference type="NCBI Taxonomy" id="61395"/>
    <lineage>
        <taxon>Eukaryota</taxon>
        <taxon>Fungi</taxon>
        <taxon>Fungi incertae sedis</taxon>
        <taxon>Zoopagomycota</taxon>
        <taxon>Kickxellomycotina</taxon>
        <taxon>Kickxellomycetes</taxon>
        <taxon>Kickxellales</taxon>
        <taxon>Kickxellaceae</taxon>
        <taxon>Linderina</taxon>
    </lineage>
</organism>
<dbReference type="AlphaFoldDB" id="A0A1Y1W656"/>
<name>A0A1Y1W656_9FUNG</name>
<evidence type="ECO:0000256" key="2">
    <source>
        <dbReference type="SAM" id="SignalP"/>
    </source>
</evidence>
<evidence type="ECO:0000313" key="4">
    <source>
        <dbReference type="Proteomes" id="UP000193922"/>
    </source>
</evidence>
<feature type="compositionally biased region" description="Polar residues" evidence="1">
    <location>
        <begin position="197"/>
        <end position="211"/>
    </location>
</feature>
<evidence type="ECO:0000256" key="1">
    <source>
        <dbReference type="SAM" id="MobiDB-lite"/>
    </source>
</evidence>
<dbReference type="GeneID" id="63800420"/>
<proteinExistence type="predicted"/>
<comment type="caution">
    <text evidence="3">The sequence shown here is derived from an EMBL/GenBank/DDBJ whole genome shotgun (WGS) entry which is preliminary data.</text>
</comment>
<dbReference type="Proteomes" id="UP000193922">
    <property type="component" value="Unassembled WGS sequence"/>
</dbReference>
<reference evidence="3 4" key="1">
    <citation type="submission" date="2016-07" db="EMBL/GenBank/DDBJ databases">
        <title>Pervasive Adenine N6-methylation of Active Genes in Fungi.</title>
        <authorList>
            <consortium name="DOE Joint Genome Institute"/>
            <person name="Mondo S.J."/>
            <person name="Dannebaum R.O."/>
            <person name="Kuo R.C."/>
            <person name="Labutti K."/>
            <person name="Haridas S."/>
            <person name="Kuo A."/>
            <person name="Salamov A."/>
            <person name="Ahrendt S.R."/>
            <person name="Lipzen A."/>
            <person name="Sullivan W."/>
            <person name="Andreopoulos W.B."/>
            <person name="Clum A."/>
            <person name="Lindquist E."/>
            <person name="Daum C."/>
            <person name="Ramamoorthy G.K."/>
            <person name="Gryganskyi A."/>
            <person name="Culley D."/>
            <person name="Magnuson J.K."/>
            <person name="James T.Y."/>
            <person name="O'Malley M.A."/>
            <person name="Stajich J.E."/>
            <person name="Spatafora J.W."/>
            <person name="Visel A."/>
            <person name="Grigoriev I.V."/>
        </authorList>
    </citation>
    <scope>NUCLEOTIDE SEQUENCE [LARGE SCALE GENOMIC DNA]</scope>
    <source>
        <strain evidence="3 4">ATCC 12442</strain>
    </source>
</reference>
<feature type="signal peptide" evidence="2">
    <location>
        <begin position="1"/>
        <end position="20"/>
    </location>
</feature>
<feature type="chain" id="PRO_5012372570" evidence="2">
    <location>
        <begin position="21"/>
        <end position="441"/>
    </location>
</feature>
<accession>A0A1Y1W656</accession>
<evidence type="ECO:0000313" key="3">
    <source>
        <dbReference type="EMBL" id="ORX69009.1"/>
    </source>
</evidence>
<feature type="region of interest" description="Disordered" evidence="1">
    <location>
        <begin position="197"/>
        <end position="241"/>
    </location>
</feature>
<dbReference type="RefSeq" id="XP_040742741.1">
    <property type="nucleotide sequence ID" value="XM_040883772.1"/>
</dbReference>
<protein>
    <submittedName>
        <fullName evidence="3">Uncharacterized protein</fullName>
    </submittedName>
</protein>